<accession>A0AAV8TP31</accession>
<feature type="region of interest" description="Disordered" evidence="1">
    <location>
        <begin position="128"/>
        <end position="166"/>
    </location>
</feature>
<keyword evidence="3" id="KW-1185">Reference proteome</keyword>
<reference evidence="2 3" key="1">
    <citation type="submission" date="2021-09" db="EMBL/GenBank/DDBJ databases">
        <title>Genomic insights and catalytic innovation underlie evolution of tropane alkaloids biosynthesis.</title>
        <authorList>
            <person name="Wang Y.-J."/>
            <person name="Tian T."/>
            <person name="Huang J.-P."/>
            <person name="Huang S.-X."/>
        </authorList>
    </citation>
    <scope>NUCLEOTIDE SEQUENCE [LARGE SCALE GENOMIC DNA]</scope>
    <source>
        <strain evidence="2">KIB-2018</strain>
        <tissue evidence="2">Leaf</tissue>
    </source>
</reference>
<sequence>MATQQHKRRGPYTEMTGQRKPSPIPRSVRIIGEERRKQNDGVDYGSGGNVNIDEEDNLSSGISPDDNIKGDYSPGDGSTAPAGSRAFNSSIEEEKKKDIAKDHQDGKANNKSGNTMINIKNMIGDDDKKHAFEARRILHPHHDEKPQARDRSTRSSYSYRDGGQSVIPQPRVDLAKLSTESLSRYCQHFNIVRFQLINVE</sequence>
<gene>
    <name evidence="2" type="ORF">K2173_022660</name>
</gene>
<organism evidence="2 3">
    <name type="scientific">Erythroxylum novogranatense</name>
    <dbReference type="NCBI Taxonomy" id="1862640"/>
    <lineage>
        <taxon>Eukaryota</taxon>
        <taxon>Viridiplantae</taxon>
        <taxon>Streptophyta</taxon>
        <taxon>Embryophyta</taxon>
        <taxon>Tracheophyta</taxon>
        <taxon>Spermatophyta</taxon>
        <taxon>Magnoliopsida</taxon>
        <taxon>eudicotyledons</taxon>
        <taxon>Gunneridae</taxon>
        <taxon>Pentapetalae</taxon>
        <taxon>rosids</taxon>
        <taxon>fabids</taxon>
        <taxon>Malpighiales</taxon>
        <taxon>Erythroxylaceae</taxon>
        <taxon>Erythroxylum</taxon>
    </lineage>
</organism>
<proteinExistence type="predicted"/>
<comment type="caution">
    <text evidence="2">The sequence shown here is derived from an EMBL/GenBank/DDBJ whole genome shotgun (WGS) entry which is preliminary data.</text>
</comment>
<evidence type="ECO:0000313" key="2">
    <source>
        <dbReference type="EMBL" id="KAJ8768553.1"/>
    </source>
</evidence>
<protein>
    <submittedName>
        <fullName evidence="2">Uncharacterized protein</fullName>
    </submittedName>
</protein>
<dbReference type="Proteomes" id="UP001159364">
    <property type="component" value="Linkage Group LG04"/>
</dbReference>
<dbReference type="EMBL" id="JAIWQS010000004">
    <property type="protein sequence ID" value="KAJ8768553.1"/>
    <property type="molecule type" value="Genomic_DNA"/>
</dbReference>
<dbReference type="AlphaFoldDB" id="A0AAV8TP31"/>
<feature type="region of interest" description="Disordered" evidence="1">
    <location>
        <begin position="1"/>
        <end position="115"/>
    </location>
</feature>
<evidence type="ECO:0000256" key="1">
    <source>
        <dbReference type="SAM" id="MobiDB-lite"/>
    </source>
</evidence>
<feature type="compositionally biased region" description="Basic and acidic residues" evidence="1">
    <location>
        <begin position="31"/>
        <end position="40"/>
    </location>
</feature>
<feature type="compositionally biased region" description="Basic residues" evidence="1">
    <location>
        <begin position="1"/>
        <end position="10"/>
    </location>
</feature>
<name>A0AAV8TP31_9ROSI</name>
<feature type="compositionally biased region" description="Basic and acidic residues" evidence="1">
    <location>
        <begin position="92"/>
        <end position="108"/>
    </location>
</feature>
<feature type="compositionally biased region" description="Basic and acidic residues" evidence="1">
    <location>
        <begin position="128"/>
        <end position="153"/>
    </location>
</feature>
<evidence type="ECO:0000313" key="3">
    <source>
        <dbReference type="Proteomes" id="UP001159364"/>
    </source>
</evidence>